<keyword evidence="2 9" id="KW-0812">Transmembrane</keyword>
<feature type="compositionally biased region" description="Basic and acidic residues" evidence="8">
    <location>
        <begin position="1913"/>
        <end position="1934"/>
    </location>
</feature>
<proteinExistence type="predicted"/>
<feature type="domain" description="Cadherin" evidence="10">
    <location>
        <begin position="1398"/>
        <end position="1520"/>
    </location>
</feature>
<feature type="domain" description="Cadherin" evidence="10">
    <location>
        <begin position="1523"/>
        <end position="1635"/>
    </location>
</feature>
<dbReference type="CDD" id="cd11304">
    <property type="entry name" value="Cadherin_repeat"/>
    <property type="match status" value="13"/>
</dbReference>
<evidence type="ECO:0000256" key="7">
    <source>
        <dbReference type="PROSITE-ProRule" id="PRU00043"/>
    </source>
</evidence>
<reference evidence="11 12" key="1">
    <citation type="submission" date="2023-11" db="EMBL/GenBank/DDBJ databases">
        <authorList>
            <person name="Okamura Y."/>
        </authorList>
    </citation>
    <scope>NUCLEOTIDE SEQUENCE [LARGE SCALE GENOMIC DNA]</scope>
</reference>
<dbReference type="InterPro" id="IPR020894">
    <property type="entry name" value="Cadherin_CS"/>
</dbReference>
<keyword evidence="6 9" id="KW-0472">Membrane</keyword>
<comment type="caution">
    <text evidence="11">The sequence shown here is derived from an EMBL/GenBank/DDBJ whole genome shotgun (WGS) entry which is preliminary data.</text>
</comment>
<organism evidence="11 12">
    <name type="scientific">Leptosia nina</name>
    <dbReference type="NCBI Taxonomy" id="320188"/>
    <lineage>
        <taxon>Eukaryota</taxon>
        <taxon>Metazoa</taxon>
        <taxon>Ecdysozoa</taxon>
        <taxon>Arthropoda</taxon>
        <taxon>Hexapoda</taxon>
        <taxon>Insecta</taxon>
        <taxon>Pterygota</taxon>
        <taxon>Neoptera</taxon>
        <taxon>Endopterygota</taxon>
        <taxon>Lepidoptera</taxon>
        <taxon>Glossata</taxon>
        <taxon>Ditrysia</taxon>
        <taxon>Papilionoidea</taxon>
        <taxon>Pieridae</taxon>
        <taxon>Pierinae</taxon>
        <taxon>Leptosia</taxon>
    </lineage>
</organism>
<dbReference type="Pfam" id="PF00028">
    <property type="entry name" value="Cadherin"/>
    <property type="match status" value="9"/>
</dbReference>
<feature type="domain" description="Cadherin" evidence="10">
    <location>
        <begin position="313"/>
        <end position="401"/>
    </location>
</feature>
<evidence type="ECO:0000259" key="10">
    <source>
        <dbReference type="PROSITE" id="PS50268"/>
    </source>
</evidence>
<dbReference type="GO" id="GO:0007156">
    <property type="term" value="P:homophilic cell adhesion via plasma membrane adhesion molecules"/>
    <property type="evidence" value="ECO:0007669"/>
    <property type="project" value="InterPro"/>
</dbReference>
<feature type="region of interest" description="Disordered" evidence="8">
    <location>
        <begin position="1905"/>
        <end position="1940"/>
    </location>
</feature>
<evidence type="ECO:0000313" key="11">
    <source>
        <dbReference type="EMBL" id="CAK1541219.1"/>
    </source>
</evidence>
<evidence type="ECO:0000256" key="6">
    <source>
        <dbReference type="ARBA" id="ARBA00023136"/>
    </source>
</evidence>
<dbReference type="PANTHER" id="PTHR24026">
    <property type="entry name" value="FAT ATYPICAL CADHERIN-RELATED"/>
    <property type="match status" value="1"/>
</dbReference>
<gene>
    <name evidence="11" type="ORF">LNINA_LOCUS1223</name>
</gene>
<evidence type="ECO:0000256" key="2">
    <source>
        <dbReference type="ARBA" id="ARBA00022692"/>
    </source>
</evidence>
<dbReference type="SMART" id="SM00112">
    <property type="entry name" value="CA"/>
    <property type="match status" value="12"/>
</dbReference>
<evidence type="ECO:0000256" key="8">
    <source>
        <dbReference type="SAM" id="MobiDB-lite"/>
    </source>
</evidence>
<feature type="domain" description="Cadherin" evidence="10">
    <location>
        <begin position="1153"/>
        <end position="1258"/>
    </location>
</feature>
<dbReference type="FunFam" id="2.60.40.60:FF:000015">
    <property type="entry name" value="FAT atypical cadherin 1"/>
    <property type="match status" value="1"/>
</dbReference>
<dbReference type="EMBL" id="CAVLEF010000002">
    <property type="protein sequence ID" value="CAK1541219.1"/>
    <property type="molecule type" value="Genomic_DNA"/>
</dbReference>
<dbReference type="InterPro" id="IPR015919">
    <property type="entry name" value="Cadherin-like_sf"/>
</dbReference>
<evidence type="ECO:0000256" key="3">
    <source>
        <dbReference type="ARBA" id="ARBA00022737"/>
    </source>
</evidence>
<feature type="domain" description="Cadherin" evidence="10">
    <location>
        <begin position="740"/>
        <end position="884"/>
    </location>
</feature>
<dbReference type="InterPro" id="IPR002126">
    <property type="entry name" value="Cadherin-like_dom"/>
</dbReference>
<feature type="compositionally biased region" description="Polar residues" evidence="8">
    <location>
        <begin position="1872"/>
        <end position="1884"/>
    </location>
</feature>
<dbReference type="GO" id="GO:0060429">
    <property type="term" value="P:epithelium development"/>
    <property type="evidence" value="ECO:0007669"/>
    <property type="project" value="UniProtKB-ARBA"/>
</dbReference>
<dbReference type="Proteomes" id="UP001497472">
    <property type="component" value="Unassembled WGS sequence"/>
</dbReference>
<dbReference type="PRINTS" id="PR00205">
    <property type="entry name" value="CADHERIN"/>
</dbReference>
<dbReference type="GO" id="GO:0005886">
    <property type="term" value="C:plasma membrane"/>
    <property type="evidence" value="ECO:0007669"/>
    <property type="project" value="InterPro"/>
</dbReference>
<evidence type="ECO:0000256" key="9">
    <source>
        <dbReference type="SAM" id="Phobius"/>
    </source>
</evidence>
<sequence length="2073" mass="232895">MIPSFCTQLDDDEDDLKSARQKYRLSGRGAISMKFKFHDKYKNVHIDENIHKAQVNSCNFYPVGEYLRFVRIPENLRVGDEVLQVEVHPRKDLVLQAVDREEDAALFTYRDVNRTHVAVVLAQSVDDLVDSDSPQNVVKFRLGCDFDAGDDLISAFLSVTVYIEDINDNVPIFLDSPYRVSVDELTPTGLTIFRGIRAFDRDKPNTPNSDVQYSITSGDEENRFSLESSHKPGLILKKSLDFDSGDREFWLTITASDRGSPPRSSNTTVHIIVQDNDDLPPKFTMDVYKTKIPEFYPILGKRVHQELVFEQPIRAFDQDTGVAAPVRYELVSGNERRLFSLSPLNGSLFLNKEIDLDSETALPGNTFMLQIQAAQVDNPLKAAQARVEVEIFDLNDNLPEFEVDFYNISIVENLPNGFSVLQVMASDKDQGDNGEFTYQLSDANGAFSIDPRSGWLTVKNQTVLDRELHASLRMKVYAKEKNPSIVGTFLDKQRLSKWKRNPSPKLPNTKEKTTYVFPDRIGNNNENIEYFDDIHQLLSLVTVEVTLLDANDNNPIFIPSNLYEFSVKSNAKVGTEIGIVQAVDPDLGRNGMVLYDLQRTSNLTITSPFQVDAKTGVITLAESPVMEGRHALFIEASDQPANPSERRYSLAVVAIDVFNVNKGSKTDRPDFIGSPYEFWVGSNVGIGTSIGQIRVNEAMQKGELSYDLLHGYEEGVPFAVEERSGVITVVDELSKFDRPVYDFEAVAIQEKYNFSITTNATVHVVDVNDERGVFLKGSHSPLVFRVKENVAGATIGRIFPININVGENNTRKFQFIIANQQDVAEDIAIGADGTIFTQKPLDREKRSMYAMTVIAEYSKSAIAGASLYQITINVDDENDNPPIFELPAYEGTITENAAKGTEVNLTNKIKAKDADIGVNSIFSYMLFGDGHDLFSVDEKSGTVTFMGNKLDREEKSVYHLKIVARDKGSLSSEAKLTIIVTDVNDNAPKFNEIIIPLGENIDLLENSGRNHIKIYREMKNTTGIIYNVETKPKNKFAVTIDSPLFVIPENIAIGSTVLRMNAVDMDNGPNGNIRYEFLSEIFIPPFSLPSSALQVKRYFVVNERYGSIIAARALPPESEFRLNISASDGGQLSDTITLRLFIKDVNDHFPMFKKAWYNFNVEEAQYTRRVLGKVDATDADFGQNSNITYYIEPSNSDLPFEISPLNGVFSVNGELDREKEDKYVLTVVAMDNGQEKKLSSSVSVEVQVLDVNDNAPQFFAFDDLLEWKHPDKDENVNHNYESVKMIPVYKATLEENSPIGTVVARVYANDTDFVGNGNGLILCSIPQRKNHVNIFSIDSKEGIVTTTTRLDYESQSVHNITVIASDLGSPSLSSTALIILTVKDISDEAEVSDKPVFISRYYELEIEENVQTPVELVTLNLTEYYENFKMKYFIYNENDTDIKKTFVIDPRNGTLYLIRSPDRETRDMYEVLVRAERQKISRELPHMIYPVGDEVLEGMTKFDVKIVVRIKDVNDNAPKFIYGGRPMVTAIPTTAPFGYEVIQLRAVDADIGINADIRYQVINLEGGRFSVDPVTGRVRVAGSFARDAGRVIGFDVKATDRKGADDGRSAIANVFVYILDENKQLVIVVAAKPVEVEKEVYNITQYLSNMTGFDIRVRRLETSVKTTMDGYATDIYIYAIDPVSNAIIDMELLQKSLMKREVALRNNLAGFKVLEVGDTTMVQARSAQMFSTMEISVVALGCLVFIGAFTTAICILCVRKSKRNRHQPYSQHRLNAFSDHLAKYGGLFPSGNNQCQELNQSYSEADSYIDVINQNTTKKICPHGNTIEEFGKAHQKCSKAQFDNINGSELFNKHERMCIKFNQRPSKRKGQDTSITSVNSSGQDSGIAEAGKCPCGHSSLHTSEESSGCSYEDSLKSNHKQDRKSYRNESDNRFTRRASFGHQPLDIRRYNHRRQSFSENLQRHFPSVERVGSTARITRQTSTPNVNATPSYFLNGKKNYRRKEVINEPVIDYDHSENEDHFDTRLNRKLSSSRKVGSLVELNGQPAVFVAAPVTADLMRRQGSDRLMFARPL</sequence>
<dbReference type="FunFam" id="2.60.40.60:FF:000020">
    <property type="entry name" value="Dachsous cadherin-related 1b"/>
    <property type="match status" value="1"/>
</dbReference>
<name>A0AAV1IVF6_9NEOP</name>
<feature type="transmembrane region" description="Helical" evidence="9">
    <location>
        <begin position="1735"/>
        <end position="1758"/>
    </location>
</feature>
<dbReference type="PROSITE" id="PS50268">
    <property type="entry name" value="CADHERIN_2"/>
    <property type="match status" value="11"/>
</dbReference>
<dbReference type="FunFam" id="2.60.40.60:FF:000275">
    <property type="entry name" value="Si:dkey-30k22.7"/>
    <property type="match status" value="1"/>
</dbReference>
<feature type="domain" description="Cadherin" evidence="10">
    <location>
        <begin position="559"/>
        <end position="671"/>
    </location>
</feature>
<feature type="domain" description="Cadherin" evidence="10">
    <location>
        <begin position="1039"/>
        <end position="1152"/>
    </location>
</feature>
<feature type="domain" description="Cadherin" evidence="10">
    <location>
        <begin position="402"/>
        <end position="557"/>
    </location>
</feature>
<dbReference type="PANTHER" id="PTHR24026:SF126">
    <property type="entry name" value="PROTOCADHERIN FAT 4"/>
    <property type="match status" value="1"/>
</dbReference>
<keyword evidence="12" id="KW-1185">Reference proteome</keyword>
<dbReference type="GO" id="GO:0009653">
    <property type="term" value="P:anatomical structure morphogenesis"/>
    <property type="evidence" value="ECO:0007669"/>
    <property type="project" value="UniProtKB-ARBA"/>
</dbReference>
<feature type="domain" description="Cadherin" evidence="10">
    <location>
        <begin position="885"/>
        <end position="990"/>
    </location>
</feature>
<protein>
    <recommendedName>
        <fullName evidence="10">Cadherin domain-containing protein</fullName>
    </recommendedName>
</protein>
<evidence type="ECO:0000256" key="5">
    <source>
        <dbReference type="ARBA" id="ARBA00022989"/>
    </source>
</evidence>
<feature type="region of interest" description="Disordered" evidence="8">
    <location>
        <begin position="1862"/>
        <end position="1889"/>
    </location>
</feature>
<keyword evidence="3" id="KW-0677">Repeat</keyword>
<dbReference type="Gene3D" id="2.60.40.60">
    <property type="entry name" value="Cadherins"/>
    <property type="match status" value="12"/>
</dbReference>
<evidence type="ECO:0000313" key="12">
    <source>
        <dbReference type="Proteomes" id="UP001497472"/>
    </source>
</evidence>
<dbReference type="SUPFAM" id="SSF49313">
    <property type="entry name" value="Cadherin-like"/>
    <property type="match status" value="12"/>
</dbReference>
<feature type="domain" description="Cadherin" evidence="10">
    <location>
        <begin position="1285"/>
        <end position="1397"/>
    </location>
</feature>
<dbReference type="GO" id="GO:0005509">
    <property type="term" value="F:calcium ion binding"/>
    <property type="evidence" value="ECO:0007669"/>
    <property type="project" value="UniProtKB-UniRule"/>
</dbReference>
<comment type="subcellular location">
    <subcellularLocation>
        <location evidence="1">Membrane</location>
    </subcellularLocation>
</comment>
<feature type="domain" description="Cadherin" evidence="10">
    <location>
        <begin position="174"/>
        <end position="283"/>
    </location>
</feature>
<accession>A0AAV1IVF6</accession>
<evidence type="ECO:0000256" key="1">
    <source>
        <dbReference type="ARBA" id="ARBA00004370"/>
    </source>
</evidence>
<dbReference type="PROSITE" id="PS00232">
    <property type="entry name" value="CADHERIN_1"/>
    <property type="match status" value="6"/>
</dbReference>
<keyword evidence="4 7" id="KW-0106">Calcium</keyword>
<evidence type="ECO:0000256" key="4">
    <source>
        <dbReference type="ARBA" id="ARBA00022837"/>
    </source>
</evidence>
<keyword evidence="5 9" id="KW-1133">Transmembrane helix</keyword>